<dbReference type="PANTHER" id="PTHR33057">
    <property type="entry name" value="TRANSCRIPTION REPRESSOR OFP7-RELATED"/>
    <property type="match status" value="1"/>
</dbReference>
<keyword evidence="5 6" id="KW-0539">Nucleus</keyword>
<comment type="function">
    <text evidence="6">Transcriptional repressor that regulates multiple aspects of plant growth and development.</text>
</comment>
<feature type="region of interest" description="Disordered" evidence="7">
    <location>
        <begin position="172"/>
        <end position="198"/>
    </location>
</feature>
<proteinExistence type="predicted"/>
<evidence type="ECO:0000256" key="1">
    <source>
        <dbReference type="ARBA" id="ARBA00004123"/>
    </source>
</evidence>
<name>A0A3L6Q7S3_PANMI</name>
<feature type="region of interest" description="Disordered" evidence="7">
    <location>
        <begin position="130"/>
        <end position="151"/>
    </location>
</feature>
<evidence type="ECO:0000256" key="2">
    <source>
        <dbReference type="ARBA" id="ARBA00022491"/>
    </source>
</evidence>
<evidence type="ECO:0000313" key="10">
    <source>
        <dbReference type="Proteomes" id="UP000275267"/>
    </source>
</evidence>
<dbReference type="PANTHER" id="PTHR33057:SF114">
    <property type="entry name" value="TRANSCRIPTION REPRESSOR-RELATED"/>
    <property type="match status" value="1"/>
</dbReference>
<reference evidence="10" key="1">
    <citation type="journal article" date="2019" name="Nat. Commun.">
        <title>The genome of broomcorn millet.</title>
        <authorList>
            <person name="Zou C."/>
            <person name="Miki D."/>
            <person name="Li D."/>
            <person name="Tang Q."/>
            <person name="Xiao L."/>
            <person name="Rajput S."/>
            <person name="Deng P."/>
            <person name="Jia W."/>
            <person name="Huang R."/>
            <person name="Zhang M."/>
            <person name="Sun Y."/>
            <person name="Hu J."/>
            <person name="Fu X."/>
            <person name="Schnable P.S."/>
            <person name="Li F."/>
            <person name="Zhang H."/>
            <person name="Feng B."/>
            <person name="Zhu X."/>
            <person name="Liu R."/>
            <person name="Schnable J.C."/>
            <person name="Zhu J.-K."/>
            <person name="Zhang H."/>
        </authorList>
    </citation>
    <scope>NUCLEOTIDE SEQUENCE [LARGE SCALE GENOMIC DNA]</scope>
</reference>
<evidence type="ECO:0000313" key="9">
    <source>
        <dbReference type="EMBL" id="RLM74672.1"/>
    </source>
</evidence>
<organism evidence="9 10">
    <name type="scientific">Panicum miliaceum</name>
    <name type="common">Proso millet</name>
    <name type="synonym">Broomcorn millet</name>
    <dbReference type="NCBI Taxonomy" id="4540"/>
    <lineage>
        <taxon>Eukaryota</taxon>
        <taxon>Viridiplantae</taxon>
        <taxon>Streptophyta</taxon>
        <taxon>Embryophyta</taxon>
        <taxon>Tracheophyta</taxon>
        <taxon>Spermatophyta</taxon>
        <taxon>Magnoliopsida</taxon>
        <taxon>Liliopsida</taxon>
        <taxon>Poales</taxon>
        <taxon>Poaceae</taxon>
        <taxon>PACMAD clade</taxon>
        <taxon>Panicoideae</taxon>
        <taxon>Panicodae</taxon>
        <taxon>Paniceae</taxon>
        <taxon>Panicinae</taxon>
        <taxon>Panicum</taxon>
        <taxon>Panicum sect. Panicum</taxon>
    </lineage>
</organism>
<keyword evidence="2 6" id="KW-0678">Repressor</keyword>
<sequence>MHPFPETLKICSIREAKGGARPPLIALQWRTVLFYSTPRELLRITCCLPVACCHCPLSHYSRAGAARGGERRSAMQLFSGRSKEHRSGGGGSKCQAAAATTARHRSGKCRALCCGASRLSVSSSASCSSADAAPEPLRLPPPHAHPQQPRGLSKLAHVMVHARLRSMIDAAASEAARPPPAPAPRRAPDELVAERPSRGLPRAWARGGRYEKSGSREPAAGVRACVVLLAEDRRTHDPREEFRRSIAEVIAAKRMAEPAELRALLNCYVSVNAREHRAAILQAFHEVCSALFSCKQLG</sequence>
<evidence type="ECO:0000256" key="7">
    <source>
        <dbReference type="SAM" id="MobiDB-lite"/>
    </source>
</evidence>
<comment type="caution">
    <text evidence="9">The sequence shown here is derived from an EMBL/GenBank/DDBJ whole genome shotgun (WGS) entry which is preliminary data.</text>
</comment>
<evidence type="ECO:0000259" key="8">
    <source>
        <dbReference type="PROSITE" id="PS51754"/>
    </source>
</evidence>
<dbReference type="NCBIfam" id="TIGR01568">
    <property type="entry name" value="A_thal_3678"/>
    <property type="match status" value="1"/>
</dbReference>
<feature type="region of interest" description="Disordered" evidence="7">
    <location>
        <begin position="74"/>
        <end position="93"/>
    </location>
</feature>
<gene>
    <name evidence="9" type="ORF">C2845_PM15G09810</name>
</gene>
<feature type="domain" description="OVATE" evidence="8">
    <location>
        <begin position="231"/>
        <end position="290"/>
    </location>
</feature>
<dbReference type="OrthoDB" id="1928390at2759"/>
<accession>A0A3L6Q7S3</accession>
<dbReference type="GO" id="GO:0045892">
    <property type="term" value="P:negative regulation of DNA-templated transcription"/>
    <property type="evidence" value="ECO:0007669"/>
    <property type="project" value="UniProtKB-UniRule"/>
</dbReference>
<dbReference type="PROSITE" id="PS51754">
    <property type="entry name" value="OVATE"/>
    <property type="match status" value="1"/>
</dbReference>
<dbReference type="Pfam" id="PF04844">
    <property type="entry name" value="Ovate"/>
    <property type="match status" value="1"/>
</dbReference>
<dbReference type="InterPro" id="IPR038933">
    <property type="entry name" value="Ovate"/>
</dbReference>
<evidence type="ECO:0000256" key="5">
    <source>
        <dbReference type="ARBA" id="ARBA00023242"/>
    </source>
</evidence>
<keyword evidence="3 6" id="KW-0805">Transcription regulation</keyword>
<dbReference type="GO" id="GO:0005634">
    <property type="term" value="C:nucleus"/>
    <property type="evidence" value="ECO:0007669"/>
    <property type="project" value="UniProtKB-SubCell"/>
</dbReference>
<dbReference type="Proteomes" id="UP000275267">
    <property type="component" value="Unassembled WGS sequence"/>
</dbReference>
<dbReference type="EMBL" id="PQIB02000013">
    <property type="protein sequence ID" value="RLM74672.1"/>
    <property type="molecule type" value="Genomic_DNA"/>
</dbReference>
<keyword evidence="4 6" id="KW-0804">Transcription</keyword>
<evidence type="ECO:0000256" key="3">
    <source>
        <dbReference type="ARBA" id="ARBA00023015"/>
    </source>
</evidence>
<feature type="compositionally biased region" description="Basic and acidic residues" evidence="7">
    <location>
        <begin position="186"/>
        <end position="197"/>
    </location>
</feature>
<keyword evidence="10" id="KW-1185">Reference proteome</keyword>
<evidence type="ECO:0000256" key="6">
    <source>
        <dbReference type="RuleBase" id="RU367028"/>
    </source>
</evidence>
<dbReference type="STRING" id="4540.A0A3L6Q7S3"/>
<evidence type="ECO:0000256" key="4">
    <source>
        <dbReference type="ARBA" id="ARBA00023163"/>
    </source>
</evidence>
<dbReference type="InterPro" id="IPR006458">
    <property type="entry name" value="Ovate_C"/>
</dbReference>
<dbReference type="AlphaFoldDB" id="A0A3L6Q7S3"/>
<comment type="subcellular location">
    <subcellularLocation>
        <location evidence="1 6">Nucleus</location>
    </subcellularLocation>
</comment>
<protein>
    <recommendedName>
        <fullName evidence="6">Transcription repressor</fullName>
    </recommendedName>
    <alternativeName>
        <fullName evidence="6">Ovate family protein</fullName>
    </alternativeName>
</protein>